<dbReference type="OrthoDB" id="10255969at2759"/>
<dbReference type="GO" id="GO:0005524">
    <property type="term" value="F:ATP binding"/>
    <property type="evidence" value="ECO:0007669"/>
    <property type="project" value="UniProtKB-KW"/>
</dbReference>
<dbReference type="FunFam" id="3.40.50.300:FF:000298">
    <property type="entry name" value="ATP-binding cassette sub-family A member 12"/>
    <property type="match status" value="1"/>
</dbReference>
<keyword evidence="3" id="KW-0813">Transport</keyword>
<feature type="transmembrane region" description="Helical" evidence="11">
    <location>
        <begin position="1681"/>
        <end position="1699"/>
    </location>
</feature>
<feature type="compositionally biased region" description="Low complexity" evidence="10">
    <location>
        <begin position="16"/>
        <end position="59"/>
    </location>
</feature>
<name>A0A2R5GG52_9STRA</name>
<feature type="domain" description="ABC transporter" evidence="12">
    <location>
        <begin position="639"/>
        <end position="872"/>
    </location>
</feature>
<evidence type="ECO:0000259" key="12">
    <source>
        <dbReference type="PROSITE" id="PS50893"/>
    </source>
</evidence>
<dbReference type="CDD" id="cd03263">
    <property type="entry name" value="ABC_subfamily_A"/>
    <property type="match status" value="2"/>
</dbReference>
<keyword evidence="5" id="KW-0677">Repeat</keyword>
<evidence type="ECO:0000256" key="3">
    <source>
        <dbReference type="ARBA" id="ARBA00022448"/>
    </source>
</evidence>
<feature type="transmembrane region" description="Helical" evidence="11">
    <location>
        <begin position="1847"/>
        <end position="1866"/>
    </location>
</feature>
<dbReference type="PROSITE" id="PS50893">
    <property type="entry name" value="ABC_TRANSPORTER_2"/>
    <property type="match status" value="2"/>
</dbReference>
<evidence type="ECO:0000256" key="7">
    <source>
        <dbReference type="ARBA" id="ARBA00022840"/>
    </source>
</evidence>
<comment type="similarity">
    <text evidence="2">Belongs to the ABC transporter superfamily. ABCA family.</text>
</comment>
<feature type="transmembrane region" description="Helical" evidence="11">
    <location>
        <begin position="1761"/>
        <end position="1783"/>
    </location>
</feature>
<dbReference type="InterPro" id="IPR003439">
    <property type="entry name" value="ABC_transporter-like_ATP-bd"/>
</dbReference>
<keyword evidence="8 11" id="KW-1133">Transmembrane helix</keyword>
<dbReference type="Pfam" id="PF12698">
    <property type="entry name" value="ABC2_membrane_3"/>
    <property type="match status" value="2"/>
</dbReference>
<feature type="transmembrane region" description="Helical" evidence="11">
    <location>
        <begin position="361"/>
        <end position="382"/>
    </location>
</feature>
<sequence>MLGDGGPNPNSEPQQTSNGLAAAAAPPPTRTTAAAGTEEAPAAAAKANRKPASASAASRGGRRRGGKMTSALLVLLQKNWKLKRKAPRSLFLEFALPLLFVALFAAIKRITDVARVSAGWTREGVSSCSFDVPEDAYNLTCTSPYSRFISDTTSFDLLANNFRGRWAGHETARIFIATSTGAAREIEALNQFISWVAEVGTAEGTQSDFADLVFTLGNGTVQEINNYVRSAEYGNPAFSEEAPECAVALVFDLMDFENAQFEYTLRLNSTSGAPLFEAPRTTLGPTYNTEQSLRWVSSSENPEYVTSGFVSFQRLIDSWLISTVGGVSSYDDIWQPFTAKFIPFPVYEHIYDEFFSYTADIFPLVFSLVYLYPVSLILEGLVRERETRVDEMLKIMGVTETLIITSWYITYVVIFLLLSIIITGLCSIMLPVSASSQGGSFILFLLFFFYGIAIISLCFTMSTFFTRARTASYVGVVLYFMGFFLFYLVTDEELDPKPLPILFIPQVAFSLSLQSIASLEASTVGISATTLGETAAGFTVGQGLGMIIFDVFLWTLIGSYFSIVSPYREFGHRRKGYFCLTPKYWISTARWAISILSCGRLGVSRPDESMSLAPLVFSPDVAENIETRASSAEMRRPRVQVRDLRKVFSTPSGPKTAVDGLSLDMYEGEILALLGHNGAGKTTTLQILSGMLPSSGGQALIGGASIDTDMTQIRRSLGFCPQHDVLYPTLTVQEHLWFYGSIKGLSGTALKEAIKASVDHVGLTEKVHTRTKALSGGMKRKLSVAIALLGDSKVVFVDEPTSGVDPWSRRFIWQLLQDAREGRVIVLTTHFMDEADVLGDQIAIMAEGKLKCLGSSLFLKRRFGAGYVLTMVKKPEADPTQDAANVKQIRMIVTKYVPQAVLSSNVGTEVTFQLPTASAGKFPALFQEIDSSSLPIEQYGVSVTTLEEVFLQVARADDQKRQVGRAAALSADPEEIDATFEKDGSGTKHTSVDMTRATVSIVPADGTRVLDDAPMPSSIEHFKALFVKRMRYARRDKGSFGCSIILPVILFAVGLIALRLAPIGDDDPLYTLSTDDYNPNIASSEAALPVMEFDTSGASAARVAQAANFPSWELEPRTLEPYPDDEVVTIFERDYVNGLPTSEIVCRASAEDYCITDELTAYKVDPETFDLYLASGSEVVYCDETRAGGTGADPGDGTSASSAPTTAPTLSSLPATGYCYVSTIDEVITEALVSLIQNSSLTLNLTEIFTISDNLGEVVNITGNLTEVLIVANNLTDGLGGSVDFDTASLVNASDPQNVTCNDELFTCSFVALEPADAAAAQVCVFDSCVSDPAAYTAAVESLLPGFNESLANGTRYDCEETAAICDVTVDLVQLEGLSTVELNGEQVLLLSDLVNISINPDAVNLTAIIEDNPGVVGELLAALSDPGNSNLTEVLSEVLPDGVSLSEDFNLTEILEDPEVAAALTEVVQDIFNAENELVECTDPNDTCLLSQISFVIGTLCAPVGCRSDFTQGQYAYVPLLGNVTSFEDVALFECNGTACNDGCRSGGNCEAEDLDPLQYNATDDSFSNGTMQWCPPAPWRYGYTALVNSTARHGAPIVANAIHSALLRQKVKELNVSASNPFIRTNTQPLPITSSLQTVIAGYLAFTAAIFALIAFAFVPASVASYIVQEREETANVKLSQLLSGAGIIPYWLSLYAFDLLNFLFPLVGSVALIFIFDIRTYIDNGVIVAVVFLLLGYGMAVIPFAYLTSNLFKTHTTALIMTLFINLITGLILMIASFVMESIDNDAVNEANVSLKWVYRIFPGFCLGDALMQLSIIYVLSAFVGPSYVLPSPYDMDIAGASLAYLYVEAAVFLGAVLLIEYLRAYPSVRESLDFSSRAPKLLKRLRRFRNPADVSTDAGLYDPIDEDVAAETERVHSGGAEGDAVVIKDIAKVYGTGKVAVRGLTLGIKAGETFGLLGVNGAGKTTTLKMLTGELPVSSGSASIGGFSIASSPRDVHRLIGYCPQFDALLDLLTVREHLELFGRIKGLSGARLKANINRLLHTLTLEPFEHKLTRGLSGGTKRKLSLAIALIGAPRVIFLDEPTTGVDAVSKRFIWDVLDDVRDGLLGHKTTLVLTSHSMEEVEALSTRLGIMVGGRFRCIGSAQHLKNRFGDGLLLEATLEPPARADCQKLLVDSDLPDRVTWDDIEAGALDVLGQPARADLILGRDDAAWALCHQLDESHSVSCEALVEWWLIEDAKSSAFDAITKAFPGAMIVERHDLSLRFSLPDIGIASVFAFVEKNKADLHIQDYAVSQVSLESIFNLFASQQEEESGVARGVKVEVEAEK</sequence>
<dbReference type="SMART" id="SM00382">
    <property type="entry name" value="AAA"/>
    <property type="match status" value="2"/>
</dbReference>
<proteinExistence type="inferred from homology"/>
<feature type="transmembrane region" description="Helical" evidence="11">
    <location>
        <begin position="438"/>
        <end position="459"/>
    </location>
</feature>
<evidence type="ECO:0000256" key="2">
    <source>
        <dbReference type="ARBA" id="ARBA00008869"/>
    </source>
</evidence>
<feature type="domain" description="ABC transporter" evidence="12">
    <location>
        <begin position="1929"/>
        <end position="2164"/>
    </location>
</feature>
<feature type="transmembrane region" description="Helical" evidence="11">
    <location>
        <begin position="402"/>
        <end position="432"/>
    </location>
</feature>
<dbReference type="GO" id="GO:0016887">
    <property type="term" value="F:ATP hydrolysis activity"/>
    <property type="evidence" value="ECO:0007669"/>
    <property type="project" value="InterPro"/>
</dbReference>
<comment type="caution">
    <text evidence="13">The sequence shown here is derived from an EMBL/GenBank/DDBJ whole genome shotgun (WGS) entry which is preliminary data.</text>
</comment>
<evidence type="ECO:0000313" key="14">
    <source>
        <dbReference type="Proteomes" id="UP000241890"/>
    </source>
</evidence>
<comment type="subcellular location">
    <subcellularLocation>
        <location evidence="1">Membrane</location>
        <topology evidence="1">Multi-pass membrane protein</topology>
    </subcellularLocation>
</comment>
<keyword evidence="14" id="KW-1185">Reference proteome</keyword>
<dbReference type="GO" id="GO:0005319">
    <property type="term" value="F:lipid transporter activity"/>
    <property type="evidence" value="ECO:0007669"/>
    <property type="project" value="TreeGrafter"/>
</dbReference>
<dbReference type="EMBL" id="BEYU01000048">
    <property type="protein sequence ID" value="GBG28748.1"/>
    <property type="molecule type" value="Genomic_DNA"/>
</dbReference>
<dbReference type="GO" id="GO:0016020">
    <property type="term" value="C:membrane"/>
    <property type="evidence" value="ECO:0007669"/>
    <property type="project" value="UniProtKB-SubCell"/>
</dbReference>
<keyword evidence="9 11" id="KW-0472">Membrane</keyword>
<dbReference type="GO" id="GO:0140359">
    <property type="term" value="F:ABC-type transporter activity"/>
    <property type="evidence" value="ECO:0007669"/>
    <property type="project" value="InterPro"/>
</dbReference>
<dbReference type="PANTHER" id="PTHR19229:SF36">
    <property type="entry name" value="ATP-BINDING CASSETTE SUB-FAMILY A MEMBER 2"/>
    <property type="match status" value="1"/>
</dbReference>
<feature type="transmembrane region" description="Helical" evidence="11">
    <location>
        <begin position="1804"/>
        <end position="1827"/>
    </location>
</feature>
<feature type="transmembrane region" description="Helical" evidence="11">
    <location>
        <begin position="471"/>
        <end position="489"/>
    </location>
</feature>
<evidence type="ECO:0000256" key="1">
    <source>
        <dbReference type="ARBA" id="ARBA00004141"/>
    </source>
</evidence>
<dbReference type="Pfam" id="PF00005">
    <property type="entry name" value="ABC_tran"/>
    <property type="match status" value="2"/>
</dbReference>
<evidence type="ECO:0000313" key="13">
    <source>
        <dbReference type="EMBL" id="GBG28748.1"/>
    </source>
</evidence>
<keyword evidence="7 13" id="KW-0067">ATP-binding</keyword>
<evidence type="ECO:0000256" key="10">
    <source>
        <dbReference type="SAM" id="MobiDB-lite"/>
    </source>
</evidence>
<dbReference type="Gene3D" id="3.40.50.300">
    <property type="entry name" value="P-loop containing nucleotide triphosphate hydrolases"/>
    <property type="match status" value="2"/>
</dbReference>
<evidence type="ECO:0000256" key="9">
    <source>
        <dbReference type="ARBA" id="ARBA00023136"/>
    </source>
</evidence>
<dbReference type="FunFam" id="3.40.50.300:FF:002470">
    <property type="entry name" value="ABC transporter, putative"/>
    <property type="match status" value="1"/>
</dbReference>
<dbReference type="InterPro" id="IPR026082">
    <property type="entry name" value="ABCA"/>
</dbReference>
<evidence type="ECO:0000256" key="6">
    <source>
        <dbReference type="ARBA" id="ARBA00022741"/>
    </source>
</evidence>
<dbReference type="Proteomes" id="UP000241890">
    <property type="component" value="Unassembled WGS sequence"/>
</dbReference>
<dbReference type="InterPro" id="IPR027417">
    <property type="entry name" value="P-loop_NTPase"/>
</dbReference>
<accession>A0A2R5GG52</accession>
<feature type="transmembrane region" description="Helical" evidence="11">
    <location>
        <begin position="1705"/>
        <end position="1721"/>
    </location>
</feature>
<gene>
    <name evidence="13" type="ORF">FCC1311_014111</name>
</gene>
<dbReference type="InterPro" id="IPR017871">
    <property type="entry name" value="ABC_transporter-like_CS"/>
</dbReference>
<evidence type="ECO:0000256" key="5">
    <source>
        <dbReference type="ARBA" id="ARBA00022737"/>
    </source>
</evidence>
<keyword evidence="6" id="KW-0547">Nucleotide-binding</keyword>
<feature type="transmembrane region" description="Helical" evidence="11">
    <location>
        <begin position="1642"/>
        <end position="1669"/>
    </location>
</feature>
<dbReference type="InterPro" id="IPR003593">
    <property type="entry name" value="AAA+_ATPase"/>
</dbReference>
<feature type="region of interest" description="Disordered" evidence="10">
    <location>
        <begin position="1185"/>
        <end position="1208"/>
    </location>
</feature>
<feature type="transmembrane region" description="Helical" evidence="11">
    <location>
        <begin position="1038"/>
        <end position="1058"/>
    </location>
</feature>
<feature type="transmembrane region" description="Helical" evidence="11">
    <location>
        <begin position="1728"/>
        <end position="1749"/>
    </location>
</feature>
<feature type="region of interest" description="Disordered" evidence="10">
    <location>
        <begin position="1"/>
        <end position="64"/>
    </location>
</feature>
<feature type="compositionally biased region" description="Low complexity" evidence="10">
    <location>
        <begin position="1195"/>
        <end position="1208"/>
    </location>
</feature>
<dbReference type="PANTHER" id="PTHR19229">
    <property type="entry name" value="ATP-BINDING CASSETTE TRANSPORTER SUBFAMILY A ABCA"/>
    <property type="match status" value="1"/>
</dbReference>
<protein>
    <submittedName>
        <fullName evidence="13">ABC transporter ATP-binding protein</fullName>
    </submittedName>
</protein>
<evidence type="ECO:0000256" key="8">
    <source>
        <dbReference type="ARBA" id="ARBA00022989"/>
    </source>
</evidence>
<dbReference type="InParanoid" id="A0A2R5GG52"/>
<feature type="transmembrane region" description="Helical" evidence="11">
    <location>
        <begin position="544"/>
        <end position="564"/>
    </location>
</feature>
<dbReference type="InterPro" id="IPR013525">
    <property type="entry name" value="ABC2_TM"/>
</dbReference>
<reference evidence="13 14" key="1">
    <citation type="submission" date="2017-12" db="EMBL/GenBank/DDBJ databases">
        <title>Sequencing, de novo assembly and annotation of complete genome of a new Thraustochytrid species, strain FCC1311.</title>
        <authorList>
            <person name="Sedici K."/>
            <person name="Godart F."/>
            <person name="Aiese Cigliano R."/>
            <person name="Sanseverino W."/>
            <person name="Barakat M."/>
            <person name="Ortet P."/>
            <person name="Marechal E."/>
            <person name="Cagnac O."/>
            <person name="Amato A."/>
        </authorList>
    </citation>
    <scope>NUCLEOTIDE SEQUENCE [LARGE SCALE GENOMIC DNA]</scope>
</reference>
<evidence type="ECO:0000256" key="11">
    <source>
        <dbReference type="SAM" id="Phobius"/>
    </source>
</evidence>
<dbReference type="SUPFAM" id="SSF52540">
    <property type="entry name" value="P-loop containing nucleoside triphosphate hydrolases"/>
    <property type="match status" value="2"/>
</dbReference>
<dbReference type="Pfam" id="PF23321">
    <property type="entry name" value="R1_ABCA1"/>
    <property type="match status" value="1"/>
</dbReference>
<organism evidence="13 14">
    <name type="scientific">Hondaea fermentalgiana</name>
    <dbReference type="NCBI Taxonomy" id="2315210"/>
    <lineage>
        <taxon>Eukaryota</taxon>
        <taxon>Sar</taxon>
        <taxon>Stramenopiles</taxon>
        <taxon>Bigyra</taxon>
        <taxon>Labyrinthulomycetes</taxon>
        <taxon>Thraustochytrida</taxon>
        <taxon>Thraustochytriidae</taxon>
        <taxon>Hondaea</taxon>
    </lineage>
</organism>
<keyword evidence="4 11" id="KW-0812">Transmembrane</keyword>
<dbReference type="PROSITE" id="PS00211">
    <property type="entry name" value="ABC_TRANSPORTER_1"/>
    <property type="match status" value="1"/>
</dbReference>
<evidence type="ECO:0000256" key="4">
    <source>
        <dbReference type="ARBA" id="ARBA00022692"/>
    </source>
</evidence>
<dbReference type="InterPro" id="IPR056264">
    <property type="entry name" value="R2_ABCA1-4-like"/>
</dbReference>